<accession>A0A9W6P870</accession>
<name>A0A9W6P870_9ACTN</name>
<dbReference type="EMBL" id="BSQG01000005">
    <property type="protein sequence ID" value="GLU48837.1"/>
    <property type="molecule type" value="Genomic_DNA"/>
</dbReference>
<keyword evidence="2" id="KW-1185">Reference proteome</keyword>
<organism evidence="1 2">
    <name type="scientific">Nocardiopsis ansamitocini</name>
    <dbReference type="NCBI Taxonomy" id="1670832"/>
    <lineage>
        <taxon>Bacteria</taxon>
        <taxon>Bacillati</taxon>
        <taxon>Actinomycetota</taxon>
        <taxon>Actinomycetes</taxon>
        <taxon>Streptosporangiales</taxon>
        <taxon>Nocardiopsidaceae</taxon>
        <taxon>Nocardiopsis</taxon>
    </lineage>
</organism>
<dbReference type="AlphaFoldDB" id="A0A9W6P870"/>
<evidence type="ECO:0000313" key="1">
    <source>
        <dbReference type="EMBL" id="GLU48837.1"/>
    </source>
</evidence>
<proteinExistence type="predicted"/>
<dbReference type="Proteomes" id="UP001165092">
    <property type="component" value="Unassembled WGS sequence"/>
</dbReference>
<reference evidence="1" key="1">
    <citation type="submission" date="2023-02" db="EMBL/GenBank/DDBJ databases">
        <title>Nocardiopsis ansamitocini NBRC 112285.</title>
        <authorList>
            <person name="Ichikawa N."/>
            <person name="Sato H."/>
            <person name="Tonouchi N."/>
        </authorList>
    </citation>
    <scope>NUCLEOTIDE SEQUENCE</scope>
    <source>
        <strain evidence="1">NBRC 112285</strain>
    </source>
</reference>
<evidence type="ECO:0000313" key="2">
    <source>
        <dbReference type="Proteomes" id="UP001165092"/>
    </source>
</evidence>
<protein>
    <submittedName>
        <fullName evidence="1">Uncharacterized protein</fullName>
    </submittedName>
</protein>
<gene>
    <name evidence="1" type="ORF">Nans01_31880</name>
</gene>
<comment type="caution">
    <text evidence="1">The sequence shown here is derived from an EMBL/GenBank/DDBJ whole genome shotgun (WGS) entry which is preliminary data.</text>
</comment>
<sequence>MSIMAASIERVLDCQGSLAAMLVERATGFAHTSSGDESVLPDSAEAAEDFHLAYDILASTRTETELESVVVTTAERHYVTQAVPGGNGDDLLLVVVLDRARTNIALAGYQIGDHAKALSA</sequence>